<gene>
    <name evidence="1" type="ORF">B4V02_09100</name>
</gene>
<proteinExistence type="predicted"/>
<protein>
    <submittedName>
        <fullName evidence="1">Uncharacterized protein</fullName>
    </submittedName>
</protein>
<keyword evidence="2" id="KW-1185">Reference proteome</keyword>
<accession>A0A222WL16</accession>
<organism evidence="1 2">
    <name type="scientific">Paenibacillus kribbensis</name>
    <dbReference type="NCBI Taxonomy" id="172713"/>
    <lineage>
        <taxon>Bacteria</taxon>
        <taxon>Bacillati</taxon>
        <taxon>Bacillota</taxon>
        <taxon>Bacilli</taxon>
        <taxon>Bacillales</taxon>
        <taxon>Paenibacillaceae</taxon>
        <taxon>Paenibacillus</taxon>
    </lineage>
</organism>
<sequence>MKTKSLNVRHTLIKVGPQCNERVEIFREGQAEPIHVLDRAFPVQFGDEIECAIQSLVFGGVIARKLTKKDEAIEYESNVPEAVALYLAAEEAI</sequence>
<reference evidence="1 2" key="1">
    <citation type="submission" date="2017-03" db="EMBL/GenBank/DDBJ databases">
        <title>Complete genome sequence of Paenibacillus Kribbensis producing bioflocculants.</title>
        <authorList>
            <person name="Lee H.-G."/>
            <person name="Oh H.-M."/>
        </authorList>
    </citation>
    <scope>NUCLEOTIDE SEQUENCE [LARGE SCALE GENOMIC DNA]</scope>
    <source>
        <strain evidence="1 2">AM49</strain>
    </source>
</reference>
<dbReference type="KEGG" id="pkb:B4V02_09100"/>
<evidence type="ECO:0000313" key="2">
    <source>
        <dbReference type="Proteomes" id="UP000214666"/>
    </source>
</evidence>
<dbReference type="RefSeq" id="WP_094154545.1">
    <property type="nucleotide sequence ID" value="NZ_CP020028.1"/>
</dbReference>
<dbReference type="Proteomes" id="UP000214666">
    <property type="component" value="Chromosome"/>
</dbReference>
<dbReference type="AlphaFoldDB" id="A0A222WL16"/>
<dbReference type="EMBL" id="CP020028">
    <property type="protein sequence ID" value="ASR46825.1"/>
    <property type="molecule type" value="Genomic_DNA"/>
</dbReference>
<evidence type="ECO:0000313" key="1">
    <source>
        <dbReference type="EMBL" id="ASR46825.1"/>
    </source>
</evidence>
<name>A0A222WL16_9BACL</name>